<sequence length="50" mass="4962">MSGVDTGTDTVAGGEHATDGGTKASESVDIPRQQTADEAADNEAGEGARK</sequence>
<dbReference type="Proteomes" id="UP001432209">
    <property type="component" value="Chromosome"/>
</dbReference>
<evidence type="ECO:0000313" key="3">
    <source>
        <dbReference type="Proteomes" id="UP001432209"/>
    </source>
</evidence>
<feature type="region of interest" description="Disordered" evidence="1">
    <location>
        <begin position="1"/>
        <end position="50"/>
    </location>
</feature>
<evidence type="ECO:0000256" key="1">
    <source>
        <dbReference type="SAM" id="MobiDB-lite"/>
    </source>
</evidence>
<gene>
    <name evidence="2" type="ORF">OG442_10660</name>
</gene>
<reference evidence="2" key="1">
    <citation type="submission" date="2022-10" db="EMBL/GenBank/DDBJ databases">
        <title>The complete genomes of actinobacterial strains from the NBC collection.</title>
        <authorList>
            <person name="Joergensen T.S."/>
            <person name="Alvarez Arevalo M."/>
            <person name="Sterndorff E.B."/>
            <person name="Faurdal D."/>
            <person name="Vuksanovic O."/>
            <person name="Mourched A.-S."/>
            <person name="Charusanti P."/>
            <person name="Shaw S."/>
            <person name="Blin K."/>
            <person name="Weber T."/>
        </authorList>
    </citation>
    <scope>NUCLEOTIDE SEQUENCE</scope>
    <source>
        <strain evidence="2">NBC_01432</strain>
    </source>
</reference>
<feature type="compositionally biased region" description="Low complexity" evidence="1">
    <location>
        <begin position="1"/>
        <end position="14"/>
    </location>
</feature>
<dbReference type="EMBL" id="CP109495">
    <property type="protein sequence ID" value="WUX51957.1"/>
    <property type="molecule type" value="Genomic_DNA"/>
</dbReference>
<name>A0ABZ1ZZR5_STRNV</name>
<proteinExistence type="predicted"/>
<evidence type="ECO:0000313" key="2">
    <source>
        <dbReference type="EMBL" id="WUX51957.1"/>
    </source>
</evidence>
<organism evidence="2 3">
    <name type="scientific">Streptomyces niveus</name>
    <name type="common">Streptomyces spheroides</name>
    <dbReference type="NCBI Taxonomy" id="193462"/>
    <lineage>
        <taxon>Bacteria</taxon>
        <taxon>Bacillati</taxon>
        <taxon>Actinomycetota</taxon>
        <taxon>Actinomycetes</taxon>
        <taxon>Kitasatosporales</taxon>
        <taxon>Streptomycetaceae</taxon>
        <taxon>Streptomyces</taxon>
    </lineage>
</organism>
<keyword evidence="3" id="KW-1185">Reference proteome</keyword>
<dbReference type="RefSeq" id="WP_329075653.1">
    <property type="nucleotide sequence ID" value="NZ_CP109495.1"/>
</dbReference>
<protein>
    <submittedName>
        <fullName evidence="2">Uncharacterized protein</fullName>
    </submittedName>
</protein>
<accession>A0ABZ1ZZR5</accession>